<evidence type="ECO:0000313" key="2">
    <source>
        <dbReference type="EMBL" id="GFD55596.1"/>
    </source>
</evidence>
<organism evidence="2">
    <name type="scientific">Tanacetum cinerariifolium</name>
    <name type="common">Dalmatian daisy</name>
    <name type="synonym">Chrysanthemum cinerariifolium</name>
    <dbReference type="NCBI Taxonomy" id="118510"/>
    <lineage>
        <taxon>Eukaryota</taxon>
        <taxon>Viridiplantae</taxon>
        <taxon>Streptophyta</taxon>
        <taxon>Embryophyta</taxon>
        <taxon>Tracheophyta</taxon>
        <taxon>Spermatophyta</taxon>
        <taxon>Magnoliopsida</taxon>
        <taxon>eudicotyledons</taxon>
        <taxon>Gunneridae</taxon>
        <taxon>Pentapetalae</taxon>
        <taxon>asterids</taxon>
        <taxon>campanulids</taxon>
        <taxon>Asterales</taxon>
        <taxon>Asteraceae</taxon>
        <taxon>Asteroideae</taxon>
        <taxon>Anthemideae</taxon>
        <taxon>Anthemidinae</taxon>
        <taxon>Tanacetum</taxon>
    </lineage>
</organism>
<gene>
    <name evidence="2" type="ORF">Tci_927565</name>
</gene>
<protein>
    <submittedName>
        <fullName evidence="2">Uncharacterized protein</fullName>
    </submittedName>
</protein>
<evidence type="ECO:0000256" key="1">
    <source>
        <dbReference type="SAM" id="MobiDB-lite"/>
    </source>
</evidence>
<feature type="non-terminal residue" evidence="2">
    <location>
        <position position="1"/>
    </location>
</feature>
<feature type="compositionally biased region" description="Low complexity" evidence="1">
    <location>
        <begin position="30"/>
        <end position="48"/>
    </location>
</feature>
<dbReference type="AlphaFoldDB" id="A0A699XCK4"/>
<feature type="non-terminal residue" evidence="2">
    <location>
        <position position="83"/>
    </location>
</feature>
<feature type="region of interest" description="Disordered" evidence="1">
    <location>
        <begin position="1"/>
        <end position="48"/>
    </location>
</feature>
<accession>A0A699XCK4</accession>
<proteinExistence type="predicted"/>
<dbReference type="EMBL" id="BKCJ011819558">
    <property type="protein sequence ID" value="GFD55596.1"/>
    <property type="molecule type" value="Genomic_DNA"/>
</dbReference>
<sequence length="83" mass="8551">ARPCPPRSCANRSPAASPNRAATAPPTNFRAAAHPPAGSSSRSRGCAGFAPPPYTSSCCPQTLPAGQTWKARRAGHRRPFGPA</sequence>
<name>A0A699XCK4_TANCI</name>
<reference evidence="2" key="1">
    <citation type="journal article" date="2019" name="Sci. Rep.">
        <title>Draft genome of Tanacetum cinerariifolium, the natural source of mosquito coil.</title>
        <authorList>
            <person name="Yamashiro T."/>
            <person name="Shiraishi A."/>
            <person name="Satake H."/>
            <person name="Nakayama K."/>
        </authorList>
    </citation>
    <scope>NUCLEOTIDE SEQUENCE</scope>
</reference>
<comment type="caution">
    <text evidence="2">The sequence shown here is derived from an EMBL/GenBank/DDBJ whole genome shotgun (WGS) entry which is preliminary data.</text>
</comment>